<name>A0A699HNK2_TANCI</name>
<organism evidence="1">
    <name type="scientific">Tanacetum cinerariifolium</name>
    <name type="common">Dalmatian daisy</name>
    <name type="synonym">Chrysanthemum cinerariifolium</name>
    <dbReference type="NCBI Taxonomy" id="118510"/>
    <lineage>
        <taxon>Eukaryota</taxon>
        <taxon>Viridiplantae</taxon>
        <taxon>Streptophyta</taxon>
        <taxon>Embryophyta</taxon>
        <taxon>Tracheophyta</taxon>
        <taxon>Spermatophyta</taxon>
        <taxon>Magnoliopsida</taxon>
        <taxon>eudicotyledons</taxon>
        <taxon>Gunneridae</taxon>
        <taxon>Pentapetalae</taxon>
        <taxon>asterids</taxon>
        <taxon>campanulids</taxon>
        <taxon>Asterales</taxon>
        <taxon>Asteraceae</taxon>
        <taxon>Asteroideae</taxon>
        <taxon>Anthemideae</taxon>
        <taxon>Anthemidinae</taxon>
        <taxon>Tanacetum</taxon>
    </lineage>
</organism>
<dbReference type="AlphaFoldDB" id="A0A699HNK2"/>
<gene>
    <name evidence="1" type="ORF">Tci_421415</name>
</gene>
<sequence length="295" mass="33343">MVGEKYVSVPQFKECLTYYVLANGFSLWYEKSGEVRVVEKCGQRPHRLSDLEREYEKTIGEHYSMLRSYGKEILDSNHGSTVKLGVTMNPDGTPIFDIAAKAKLGSSSNEMCPLAMYVPELGRGSSIPIDLFTAFAFTSQSGRKGGGLWWRVVARLWLGSTSLRGVGFARVFGLGFRTYRRESQVCMPMADPFKDRKWSNVLGIKLSSFPNRMTPFRVSCSLKVLSNLHYLFSDFMDYLWSCELDISNFGPADRKILPVDGSEFHNRNLRAILTNSVVSCLTLSDQGYAEDFYDQ</sequence>
<reference evidence="1" key="1">
    <citation type="journal article" date="2019" name="Sci. Rep.">
        <title>Draft genome of Tanacetum cinerariifolium, the natural source of mosquito coil.</title>
        <authorList>
            <person name="Yamashiro T."/>
            <person name="Shiraishi A."/>
            <person name="Satake H."/>
            <person name="Nakayama K."/>
        </authorList>
    </citation>
    <scope>NUCLEOTIDE SEQUENCE</scope>
</reference>
<dbReference type="EMBL" id="BKCJ010183291">
    <property type="protein sequence ID" value="GEY49441.1"/>
    <property type="molecule type" value="Genomic_DNA"/>
</dbReference>
<evidence type="ECO:0000313" key="1">
    <source>
        <dbReference type="EMBL" id="GEY49441.1"/>
    </source>
</evidence>
<protein>
    <submittedName>
        <fullName evidence="1">Pentatricopeptide repeat-containing protein</fullName>
    </submittedName>
</protein>
<accession>A0A699HNK2</accession>
<comment type="caution">
    <text evidence="1">The sequence shown here is derived from an EMBL/GenBank/DDBJ whole genome shotgun (WGS) entry which is preliminary data.</text>
</comment>
<proteinExistence type="predicted"/>